<name>W6YNH3_COCMI</name>
<gene>
    <name evidence="1" type="ORF">COCMIDRAFT_107578</name>
</gene>
<dbReference type="GeneID" id="19119078"/>
<evidence type="ECO:0000313" key="2">
    <source>
        <dbReference type="Proteomes" id="UP000054032"/>
    </source>
</evidence>
<keyword evidence="2" id="KW-1185">Reference proteome</keyword>
<dbReference type="EMBL" id="KI964132">
    <property type="protein sequence ID" value="EUC40897.1"/>
    <property type="molecule type" value="Genomic_DNA"/>
</dbReference>
<sequence>DYIFFLISSFSLPPSPSLSPTSTLNFSTPKLPNTPFSSLLPFPTSKGKQEFPNKGTIEENMNLCDKRRNKPEMINRCV</sequence>
<evidence type="ECO:0000313" key="1">
    <source>
        <dbReference type="EMBL" id="EUC40897.1"/>
    </source>
</evidence>
<accession>W6YNH3</accession>
<dbReference type="KEGG" id="bor:COCMIDRAFT_107578"/>
<feature type="non-terminal residue" evidence="1">
    <location>
        <position position="1"/>
    </location>
</feature>
<dbReference type="RefSeq" id="XP_007692582.1">
    <property type="nucleotide sequence ID" value="XM_007694392.1"/>
</dbReference>
<proteinExistence type="predicted"/>
<dbReference type="AlphaFoldDB" id="W6YNH3"/>
<organism evidence="1 2">
    <name type="scientific">Bipolaris oryzae ATCC 44560</name>
    <dbReference type="NCBI Taxonomy" id="930090"/>
    <lineage>
        <taxon>Eukaryota</taxon>
        <taxon>Fungi</taxon>
        <taxon>Dikarya</taxon>
        <taxon>Ascomycota</taxon>
        <taxon>Pezizomycotina</taxon>
        <taxon>Dothideomycetes</taxon>
        <taxon>Pleosporomycetidae</taxon>
        <taxon>Pleosporales</taxon>
        <taxon>Pleosporineae</taxon>
        <taxon>Pleosporaceae</taxon>
        <taxon>Bipolaris</taxon>
    </lineage>
</organism>
<reference evidence="1 2" key="1">
    <citation type="journal article" date="2013" name="PLoS Genet.">
        <title>Comparative genome structure, secondary metabolite, and effector coding capacity across Cochliobolus pathogens.</title>
        <authorList>
            <person name="Condon B.J."/>
            <person name="Leng Y."/>
            <person name="Wu D."/>
            <person name="Bushley K.E."/>
            <person name="Ohm R.A."/>
            <person name="Otillar R."/>
            <person name="Martin J."/>
            <person name="Schackwitz W."/>
            <person name="Grimwood J."/>
            <person name="MohdZainudin N."/>
            <person name="Xue C."/>
            <person name="Wang R."/>
            <person name="Manning V.A."/>
            <person name="Dhillon B."/>
            <person name="Tu Z.J."/>
            <person name="Steffenson B.J."/>
            <person name="Salamov A."/>
            <person name="Sun H."/>
            <person name="Lowry S."/>
            <person name="LaButti K."/>
            <person name="Han J."/>
            <person name="Copeland A."/>
            <person name="Lindquist E."/>
            <person name="Barry K."/>
            <person name="Schmutz J."/>
            <person name="Baker S.E."/>
            <person name="Ciuffetti L.M."/>
            <person name="Grigoriev I.V."/>
            <person name="Zhong S."/>
            <person name="Turgeon B.G."/>
        </authorList>
    </citation>
    <scope>NUCLEOTIDE SEQUENCE [LARGE SCALE GENOMIC DNA]</scope>
    <source>
        <strain evidence="1 2">ATCC 44560</strain>
    </source>
</reference>
<dbReference type="HOGENOM" id="CLU_2628455_0_0_1"/>
<protein>
    <submittedName>
        <fullName evidence="1">Uncharacterized protein</fullName>
    </submittedName>
</protein>
<dbReference type="Proteomes" id="UP000054032">
    <property type="component" value="Unassembled WGS sequence"/>
</dbReference>